<dbReference type="Proteomes" id="UP000305948">
    <property type="component" value="Unassembled WGS sequence"/>
</dbReference>
<dbReference type="AlphaFoldDB" id="A0A5C3NJR4"/>
<accession>A0A5C3NJR4</accession>
<gene>
    <name evidence="2" type="ORF">OE88DRAFT_1650735</name>
</gene>
<feature type="region of interest" description="Disordered" evidence="1">
    <location>
        <begin position="80"/>
        <end position="131"/>
    </location>
</feature>
<dbReference type="Gene3D" id="1.20.5.340">
    <property type="match status" value="1"/>
</dbReference>
<reference evidence="2 3" key="1">
    <citation type="journal article" date="2019" name="Nat. Ecol. Evol.">
        <title>Megaphylogeny resolves global patterns of mushroom evolution.</title>
        <authorList>
            <person name="Varga T."/>
            <person name="Krizsan K."/>
            <person name="Foldi C."/>
            <person name="Dima B."/>
            <person name="Sanchez-Garcia M."/>
            <person name="Sanchez-Ramirez S."/>
            <person name="Szollosi G.J."/>
            <person name="Szarkandi J.G."/>
            <person name="Papp V."/>
            <person name="Albert L."/>
            <person name="Andreopoulos W."/>
            <person name="Angelini C."/>
            <person name="Antonin V."/>
            <person name="Barry K.W."/>
            <person name="Bougher N.L."/>
            <person name="Buchanan P."/>
            <person name="Buyck B."/>
            <person name="Bense V."/>
            <person name="Catcheside P."/>
            <person name="Chovatia M."/>
            <person name="Cooper J."/>
            <person name="Damon W."/>
            <person name="Desjardin D."/>
            <person name="Finy P."/>
            <person name="Geml J."/>
            <person name="Haridas S."/>
            <person name="Hughes K."/>
            <person name="Justo A."/>
            <person name="Karasinski D."/>
            <person name="Kautmanova I."/>
            <person name="Kiss B."/>
            <person name="Kocsube S."/>
            <person name="Kotiranta H."/>
            <person name="LaButti K.M."/>
            <person name="Lechner B.E."/>
            <person name="Liimatainen K."/>
            <person name="Lipzen A."/>
            <person name="Lukacs Z."/>
            <person name="Mihaltcheva S."/>
            <person name="Morgado L.N."/>
            <person name="Niskanen T."/>
            <person name="Noordeloos M.E."/>
            <person name="Ohm R.A."/>
            <person name="Ortiz-Santana B."/>
            <person name="Ovrebo C."/>
            <person name="Racz N."/>
            <person name="Riley R."/>
            <person name="Savchenko A."/>
            <person name="Shiryaev A."/>
            <person name="Soop K."/>
            <person name="Spirin V."/>
            <person name="Szebenyi C."/>
            <person name="Tomsovsky M."/>
            <person name="Tulloss R.E."/>
            <person name="Uehling J."/>
            <person name="Grigoriev I.V."/>
            <person name="Vagvolgyi C."/>
            <person name="Papp T."/>
            <person name="Martin F.M."/>
            <person name="Miettinen O."/>
            <person name="Hibbett D.S."/>
            <person name="Nagy L.G."/>
        </authorList>
    </citation>
    <scope>NUCLEOTIDE SEQUENCE [LARGE SCALE GENOMIC DNA]</scope>
    <source>
        <strain evidence="2 3">OMC1185</strain>
    </source>
</reference>
<evidence type="ECO:0000256" key="1">
    <source>
        <dbReference type="SAM" id="MobiDB-lite"/>
    </source>
</evidence>
<organism evidence="2 3">
    <name type="scientific">Heliocybe sulcata</name>
    <dbReference type="NCBI Taxonomy" id="5364"/>
    <lineage>
        <taxon>Eukaryota</taxon>
        <taxon>Fungi</taxon>
        <taxon>Dikarya</taxon>
        <taxon>Basidiomycota</taxon>
        <taxon>Agaricomycotina</taxon>
        <taxon>Agaricomycetes</taxon>
        <taxon>Gloeophyllales</taxon>
        <taxon>Gloeophyllaceae</taxon>
        <taxon>Heliocybe</taxon>
    </lineage>
</organism>
<keyword evidence="3" id="KW-1185">Reference proteome</keyword>
<sequence length="369" mass="39947">MTAELQALRVQVTNVDARVASMDTRITDMDTRVADMDTRMSSIQDRMDATDAVYNQLPSTPKYSTPIVSQSIARHVVISPMDEDDDPGVSPSSLGKRPRTSPPGDESRRDDLSEEGAPGSPDKKRIRLEYPEGFVGRTLDFEAERLRRPSAEPRASDGGLSAPFPVYTGPSVGNVGAAPGPSSQRLTTASAGELENQLPISHNYDFSFTSAAWDPVASTPYVARFPRPEAPTSPSPVMPPSSSSYGHVIERHGRRERHDYFHPMGTPGRPRLRASDAGTSAMASGFVNPASLMRSPSPPPERRTTSNDVGASLGLVRPTNPDTPAPPVRRTMYGTELDNDSRFGDFGVEGVAAGFWNPAKYNPTSEDFE</sequence>
<evidence type="ECO:0000313" key="3">
    <source>
        <dbReference type="Proteomes" id="UP000305948"/>
    </source>
</evidence>
<protein>
    <submittedName>
        <fullName evidence="2">Uncharacterized protein</fullName>
    </submittedName>
</protein>
<evidence type="ECO:0000313" key="2">
    <source>
        <dbReference type="EMBL" id="TFK57137.1"/>
    </source>
</evidence>
<feature type="region of interest" description="Disordered" evidence="1">
    <location>
        <begin position="288"/>
        <end position="336"/>
    </location>
</feature>
<dbReference type="EMBL" id="ML213503">
    <property type="protein sequence ID" value="TFK57137.1"/>
    <property type="molecule type" value="Genomic_DNA"/>
</dbReference>
<name>A0A5C3NJR4_9AGAM</name>
<proteinExistence type="predicted"/>
<dbReference type="OrthoDB" id="3258416at2759"/>
<feature type="compositionally biased region" description="Basic and acidic residues" evidence="1">
    <location>
        <begin position="121"/>
        <end position="130"/>
    </location>
</feature>
<dbReference type="STRING" id="5364.A0A5C3NJR4"/>